<dbReference type="InterPro" id="IPR027396">
    <property type="entry name" value="DsrEFH-like"/>
</dbReference>
<name>A0AA96V9L8_9EURY</name>
<dbReference type="EMBL" id="CP131059">
    <property type="protein sequence ID" value="WNY23012.1"/>
    <property type="molecule type" value="Genomic_DNA"/>
</dbReference>
<dbReference type="KEGG" id="mehf:MmiHf6_03080"/>
<dbReference type="Gene3D" id="3.40.1260.10">
    <property type="entry name" value="DsrEFH-like"/>
    <property type="match status" value="1"/>
</dbReference>
<dbReference type="Pfam" id="PF02635">
    <property type="entry name" value="DsrE"/>
    <property type="match status" value="1"/>
</dbReference>
<keyword evidence="2" id="KW-1185">Reference proteome</keyword>
<dbReference type="SUPFAM" id="SSF75169">
    <property type="entry name" value="DsrEFH-like"/>
    <property type="match status" value="1"/>
</dbReference>
<accession>A0AA96V9L8</accession>
<gene>
    <name evidence="1" type="ORF">MmiHf6_03080</name>
</gene>
<protein>
    <recommendedName>
        <fullName evidence="3">Peroxiredoxin</fullName>
    </recommendedName>
</protein>
<dbReference type="RefSeq" id="WP_316557999.1">
    <property type="nucleotide sequence ID" value="NZ_CP131059.1"/>
</dbReference>
<dbReference type="Proteomes" id="UP001302978">
    <property type="component" value="Chromosome"/>
</dbReference>
<evidence type="ECO:0000313" key="2">
    <source>
        <dbReference type="Proteomes" id="UP001302978"/>
    </source>
</evidence>
<sequence>MSKVTKVLILLNDMVYESTAPQHALRFARCYRKRGMETTIMIWGPMGAIMTKKNKVGGAQNYDVKIQECLDLGVKIKCCELAASIIGMTQDEMIPGTEIITTKELTNTLIEYTEEGQLIMYV</sequence>
<dbReference type="AlphaFoldDB" id="A0AA96V9L8"/>
<dbReference type="PANTHER" id="PTHR34655:SF2">
    <property type="entry name" value="PEROXIREDOXIN FAMILY PROTEIN"/>
    <property type="match status" value="1"/>
</dbReference>
<evidence type="ECO:0000313" key="1">
    <source>
        <dbReference type="EMBL" id="WNY23012.1"/>
    </source>
</evidence>
<dbReference type="PANTHER" id="PTHR34655">
    <property type="entry name" value="CONSERVED WITHIN P. AEROPHILUM"/>
    <property type="match status" value="1"/>
</dbReference>
<evidence type="ECO:0008006" key="3">
    <source>
        <dbReference type="Google" id="ProtNLM"/>
    </source>
</evidence>
<dbReference type="InterPro" id="IPR003787">
    <property type="entry name" value="Sulphur_relay_DsrE/F-like"/>
</dbReference>
<organism evidence="1 2">
    <name type="scientific">Methanimicrococcus hongohii</name>
    <dbReference type="NCBI Taxonomy" id="3028295"/>
    <lineage>
        <taxon>Archaea</taxon>
        <taxon>Methanobacteriati</taxon>
        <taxon>Methanobacteriota</taxon>
        <taxon>Stenosarchaea group</taxon>
        <taxon>Methanomicrobia</taxon>
        <taxon>Methanosarcinales</taxon>
        <taxon>Methanosarcinaceae</taxon>
        <taxon>Methanimicrococcus</taxon>
    </lineage>
</organism>
<proteinExistence type="predicted"/>
<reference evidence="1 2" key="1">
    <citation type="submission" date="2023-07" db="EMBL/GenBank/DDBJ databases">
        <title>Closed genoem sequence of Methanomicrococcus sp. Hf6.</title>
        <authorList>
            <person name="Poehlein A."/>
            <person name="Protasov E."/>
            <person name="Platt K."/>
            <person name="Reeh H."/>
            <person name="Daniel R."/>
            <person name="Brune A."/>
        </authorList>
    </citation>
    <scope>NUCLEOTIDE SEQUENCE [LARGE SCALE GENOMIC DNA]</scope>
    <source>
        <strain evidence="1 2">Hf6</strain>
    </source>
</reference>
<dbReference type="GeneID" id="85194769"/>